<evidence type="ECO:0000256" key="1">
    <source>
        <dbReference type="ARBA" id="ARBA00004370"/>
    </source>
</evidence>
<keyword evidence="3 7" id="KW-0812">Transmembrane</keyword>
<keyword evidence="4 7" id="KW-1133">Transmembrane helix</keyword>
<dbReference type="AlphaFoldDB" id="A0A3R7QNG3"/>
<protein>
    <submittedName>
        <fullName evidence="10">Putative UPF0420 protein C16orf58-like isoform X1</fullName>
    </submittedName>
</protein>
<dbReference type="EMBL" id="QCYY01002080">
    <property type="protein sequence ID" value="ROT73027.1"/>
    <property type="molecule type" value="Genomic_DNA"/>
</dbReference>
<sequence length="626" mass="69332">MPRPGGGTCSHRGKRTAQTKALSPRRCEMLATVSFPFPCTSPPPRLNLPSLLPPSPSPSHSPPRFYLPSLPPLSSPSQLNLPSLPPCSAAIWPSVKLNFLLPAHSKSMSPSHFLTVNLILAAPHPLAPGLLLPPPPPKIQISQHVPPPSPQPSPHRRNRRGNLIIYFLFQVNLMKGEEIILYQEKKGALGVKNNYVYQKNIRSFVPLECKEDDHNRSERYIVGWLRDVFLPKGYPDSVSPDYLHYQMWDTIQAYCSSIAGALSLRATFEGLGVGEGAATSLAATLTWLLKDGSGMIASIAFAYWRGSQLDCNSKQWRLFADVANDTGHLLRLLGPLLPVPFLAVMCVSAVMMALVGVAGGATRAALTLHQARRDNMADVSAKDGSQETLVNLAALVTSLTLLPLITSNFLLTWVTFILCVVMHLLANYQAVRSVKMESLNRPRLLYTLDKWMTSASVPGIDETNCSEPLLTGAAFIQDFFPHGFRVRLGCSFTEALNHCWSSEKSVKDIYLNIMETFSMENYIVCGNLTERQIFIIYKQELTTKQELEAFFVAYLCIMNFVHIKEGIQVSAEFVAEGLTESTDVENIIPHVKVYAQKLFPSFLMELSAKGWNVSRLLLAAGEWRLA</sequence>
<feature type="region of interest" description="Disordered" evidence="6">
    <location>
        <begin position="1"/>
        <end position="23"/>
    </location>
</feature>
<dbReference type="OrthoDB" id="364779at2759"/>
<comment type="caution">
    <text evidence="10">The sequence shown here is derived from an EMBL/GenBank/DDBJ whole genome shotgun (WGS) entry which is preliminary data.</text>
</comment>
<feature type="transmembrane region" description="Helical" evidence="7">
    <location>
        <begin position="411"/>
        <end position="431"/>
    </location>
</feature>
<gene>
    <name evidence="10" type="ORF">C7M84_008588</name>
</gene>
<dbReference type="PANTHER" id="PTHR12770">
    <property type="entry name" value="RUS1 FAMILY PROTEIN C16ORF58"/>
    <property type="match status" value="1"/>
</dbReference>
<organism evidence="10 11">
    <name type="scientific">Penaeus vannamei</name>
    <name type="common">Whiteleg shrimp</name>
    <name type="synonym">Litopenaeus vannamei</name>
    <dbReference type="NCBI Taxonomy" id="6689"/>
    <lineage>
        <taxon>Eukaryota</taxon>
        <taxon>Metazoa</taxon>
        <taxon>Ecdysozoa</taxon>
        <taxon>Arthropoda</taxon>
        <taxon>Crustacea</taxon>
        <taxon>Multicrustacea</taxon>
        <taxon>Malacostraca</taxon>
        <taxon>Eumalacostraca</taxon>
        <taxon>Eucarida</taxon>
        <taxon>Decapoda</taxon>
        <taxon>Dendrobranchiata</taxon>
        <taxon>Penaeoidea</taxon>
        <taxon>Penaeidae</taxon>
        <taxon>Penaeus</taxon>
    </lineage>
</organism>
<dbReference type="Proteomes" id="UP000283509">
    <property type="component" value="Unassembled WGS sequence"/>
</dbReference>
<feature type="transmembrane region" description="Helical" evidence="7">
    <location>
        <begin position="387"/>
        <end position="405"/>
    </location>
</feature>
<dbReference type="GO" id="GO:0016020">
    <property type="term" value="C:membrane"/>
    <property type="evidence" value="ECO:0007669"/>
    <property type="project" value="UniProtKB-SubCell"/>
</dbReference>
<evidence type="ECO:0000256" key="5">
    <source>
        <dbReference type="ARBA" id="ARBA00023136"/>
    </source>
</evidence>
<dbReference type="Pfam" id="PF24160">
    <property type="entry name" value="UVB_sens_C"/>
    <property type="match status" value="1"/>
</dbReference>
<evidence type="ECO:0000313" key="10">
    <source>
        <dbReference type="EMBL" id="ROT73027.1"/>
    </source>
</evidence>
<dbReference type="Pfam" id="PF04884">
    <property type="entry name" value="UVB_sens_prot"/>
    <property type="match status" value="1"/>
</dbReference>
<name>A0A3R7QNG3_PENVA</name>
<comment type="similarity">
    <text evidence="2">Belongs to the RUS1 family.</text>
</comment>
<feature type="transmembrane region" description="Helical" evidence="7">
    <location>
        <begin position="341"/>
        <end position="366"/>
    </location>
</feature>
<dbReference type="InterPro" id="IPR006968">
    <property type="entry name" value="RUS_fam"/>
</dbReference>
<dbReference type="InterPro" id="IPR054549">
    <property type="entry name" value="UVB_sens_RUS_dom"/>
</dbReference>
<keyword evidence="5 7" id="KW-0472">Membrane</keyword>
<evidence type="ECO:0000256" key="7">
    <source>
        <dbReference type="SAM" id="Phobius"/>
    </source>
</evidence>
<feature type="region of interest" description="Disordered" evidence="6">
    <location>
        <begin position="137"/>
        <end position="158"/>
    </location>
</feature>
<feature type="domain" description="Protein root UVB sensitive/RUS" evidence="8">
    <location>
        <begin position="217"/>
        <end position="453"/>
    </location>
</feature>
<reference evidence="10 11" key="1">
    <citation type="submission" date="2018-04" db="EMBL/GenBank/DDBJ databases">
        <authorList>
            <person name="Zhang X."/>
            <person name="Yuan J."/>
            <person name="Li F."/>
            <person name="Xiang J."/>
        </authorList>
    </citation>
    <scope>NUCLEOTIDE SEQUENCE [LARGE SCALE GENOMIC DNA]</scope>
    <source>
        <tissue evidence="10">Muscle</tissue>
    </source>
</reference>
<evidence type="ECO:0000256" key="3">
    <source>
        <dbReference type="ARBA" id="ARBA00022692"/>
    </source>
</evidence>
<proteinExistence type="inferred from homology"/>
<evidence type="ECO:0000256" key="6">
    <source>
        <dbReference type="SAM" id="MobiDB-lite"/>
    </source>
</evidence>
<dbReference type="PANTHER" id="PTHR12770:SF31">
    <property type="entry name" value="RUS FAMILY MEMBER 1"/>
    <property type="match status" value="1"/>
</dbReference>
<reference evidence="10 11" key="2">
    <citation type="submission" date="2019-01" db="EMBL/GenBank/DDBJ databases">
        <title>The decoding of complex shrimp genome reveals the adaptation for benthos swimmer, frequently molting mechanism and breeding impact on genome.</title>
        <authorList>
            <person name="Sun Y."/>
            <person name="Gao Y."/>
            <person name="Yu Y."/>
        </authorList>
    </citation>
    <scope>NUCLEOTIDE SEQUENCE [LARGE SCALE GENOMIC DNA]</scope>
    <source>
        <tissue evidence="10">Muscle</tissue>
    </source>
</reference>
<accession>A0A3R7QNG3</accession>
<evidence type="ECO:0000313" key="11">
    <source>
        <dbReference type="Proteomes" id="UP000283509"/>
    </source>
</evidence>
<evidence type="ECO:0000256" key="2">
    <source>
        <dbReference type="ARBA" id="ARBA00007558"/>
    </source>
</evidence>
<dbReference type="InterPro" id="IPR055412">
    <property type="entry name" value="UVB_sens_C"/>
</dbReference>
<evidence type="ECO:0000259" key="8">
    <source>
        <dbReference type="Pfam" id="PF04884"/>
    </source>
</evidence>
<evidence type="ECO:0000256" key="4">
    <source>
        <dbReference type="ARBA" id="ARBA00022989"/>
    </source>
</evidence>
<evidence type="ECO:0000259" key="9">
    <source>
        <dbReference type="Pfam" id="PF24160"/>
    </source>
</evidence>
<feature type="domain" description="Root UVB sensitive protein C-terminal" evidence="9">
    <location>
        <begin position="457"/>
        <end position="625"/>
    </location>
</feature>
<comment type="subcellular location">
    <subcellularLocation>
        <location evidence="1">Membrane</location>
    </subcellularLocation>
</comment>
<keyword evidence="11" id="KW-1185">Reference proteome</keyword>